<sequence length="253" mass="28663">MIKQATIQFANQLFTFDLSQPYDLSLPIQEGFENPNCYWAEPPHFETIRAGDFVGSVALGGSCNYQKITLTPHGNGTHTECYGHISAEKATINNLHKNYFALALLISLAPQEQNEDKIISWKQIEPFLDKDIPFEALIIRTLPNETSKKTRNYNQTNPPYLDSLVGRKLAERNIQHLLVDLPSVDREVDGGKLAMHKAFWQYPHAIRQNATITELIFVENDIPDGIYLLNLQIISLETDASPSKPIIYPMIPK</sequence>
<keyword evidence="2" id="KW-1185">Reference proteome</keyword>
<comment type="caution">
    <text evidence="1">The sequence shown here is derived from an EMBL/GenBank/DDBJ whole genome shotgun (WGS) entry which is preliminary data.</text>
</comment>
<dbReference type="GO" id="GO:0004061">
    <property type="term" value="F:arylformamidase activity"/>
    <property type="evidence" value="ECO:0007669"/>
    <property type="project" value="InterPro"/>
</dbReference>
<dbReference type="InterPro" id="IPR037175">
    <property type="entry name" value="KFase_sf"/>
</dbReference>
<proteinExistence type="predicted"/>
<organism evidence="1 2">
    <name type="scientific">Raineya orbicola</name>
    <dbReference type="NCBI Taxonomy" id="2016530"/>
    <lineage>
        <taxon>Bacteria</taxon>
        <taxon>Pseudomonadati</taxon>
        <taxon>Bacteroidota</taxon>
        <taxon>Cytophagia</taxon>
        <taxon>Cytophagales</taxon>
        <taxon>Raineyaceae</taxon>
        <taxon>Raineya</taxon>
    </lineage>
</organism>
<dbReference type="Proteomes" id="UP000233387">
    <property type="component" value="Unassembled WGS sequence"/>
</dbReference>
<evidence type="ECO:0000313" key="2">
    <source>
        <dbReference type="Proteomes" id="UP000233387"/>
    </source>
</evidence>
<evidence type="ECO:0000313" key="1">
    <source>
        <dbReference type="EMBL" id="PKQ68290.1"/>
    </source>
</evidence>
<dbReference type="Pfam" id="PF04199">
    <property type="entry name" value="Cyclase"/>
    <property type="match status" value="1"/>
</dbReference>
<dbReference type="SUPFAM" id="SSF102198">
    <property type="entry name" value="Putative cyclase"/>
    <property type="match status" value="1"/>
</dbReference>
<dbReference type="AlphaFoldDB" id="A0A2N3IDB7"/>
<dbReference type="OrthoDB" id="9814192at2"/>
<dbReference type="GO" id="GO:0019441">
    <property type="term" value="P:L-tryptophan catabolic process to kynurenine"/>
    <property type="evidence" value="ECO:0007669"/>
    <property type="project" value="InterPro"/>
</dbReference>
<name>A0A2N3IDB7_9BACT</name>
<protein>
    <submittedName>
        <fullName evidence="1">Putative cyclase</fullName>
    </submittedName>
</protein>
<dbReference type="EMBL" id="NKXO01000026">
    <property type="protein sequence ID" value="PKQ68290.1"/>
    <property type="molecule type" value="Genomic_DNA"/>
</dbReference>
<gene>
    <name evidence="1" type="ORF">Rain11_1758</name>
</gene>
<reference evidence="1 2" key="1">
    <citation type="submission" date="2017-06" db="EMBL/GenBank/DDBJ databases">
        <title>Raineya orbicola gen. nov., sp. nov. a slightly thermophilic bacterium of the phylum Bacteroidetes and the description of Raineyaceae fam. nov.</title>
        <authorList>
            <person name="Albuquerque L."/>
            <person name="Polonia A.R.M."/>
            <person name="Barroso C."/>
            <person name="Froufe H.J.C."/>
            <person name="Lage O."/>
            <person name="Lobo-Da-Cunha A."/>
            <person name="Egas C."/>
            <person name="Da Costa M.S."/>
        </authorList>
    </citation>
    <scope>NUCLEOTIDE SEQUENCE [LARGE SCALE GENOMIC DNA]</scope>
    <source>
        <strain evidence="1 2">SPSPC-11</strain>
    </source>
</reference>
<dbReference type="InterPro" id="IPR007325">
    <property type="entry name" value="KFase/CYL"/>
</dbReference>
<dbReference type="Gene3D" id="3.50.30.50">
    <property type="entry name" value="Putative cyclase"/>
    <property type="match status" value="1"/>
</dbReference>
<accession>A0A2N3IDB7</accession>
<dbReference type="RefSeq" id="WP_101359028.1">
    <property type="nucleotide sequence ID" value="NZ_NKXO01000026.1"/>
</dbReference>